<accession>K8E6C4</accession>
<dbReference type="Pfam" id="PF08713">
    <property type="entry name" value="DNA_alkylation"/>
    <property type="match status" value="1"/>
</dbReference>
<dbReference type="InterPro" id="IPR014825">
    <property type="entry name" value="DNA_alkylation"/>
</dbReference>
<reference evidence="2" key="1">
    <citation type="journal article" date="2013" name="Genome Announc.">
        <title>Complete Chromosome Sequence of Carnobacterium maltaromaticum LMA 28.</title>
        <authorList>
            <person name="Cailliez-Grimal C."/>
            <person name="Chaillou S."/>
            <person name="Anba-Mondoloni J."/>
            <person name="Loux V."/>
            <person name="Afzal M.I."/>
            <person name="Rahman A."/>
            <person name="Kergourlay G."/>
            <person name="Champomier-Verges M.C."/>
            <person name="Zagorec M."/>
            <person name="Dalgaard P."/>
            <person name="Leisner J.J."/>
            <person name="Prevost H."/>
            <person name="Revol-Junelles A.M."/>
            <person name="Borges F."/>
        </authorList>
    </citation>
    <scope>NUCLEOTIDE SEQUENCE</scope>
    <source>
        <strain evidence="2">LMA28</strain>
    </source>
</reference>
<dbReference type="SUPFAM" id="SSF48371">
    <property type="entry name" value="ARM repeat"/>
    <property type="match status" value="1"/>
</dbReference>
<dbReference type="STRING" id="1234679.BN424_2908"/>
<evidence type="ECO:0008006" key="3">
    <source>
        <dbReference type="Google" id="ProtNLM"/>
    </source>
</evidence>
<dbReference type="KEGG" id="cml:BN424_2908"/>
<sequence>MDISEQLAEVVKVSNGFKPMKELADHLVNQHTDKELPVLAHKLFESTDYQIRMVAVFLFGKLAAKDANSLSFLQEIVAKDENWRVQEILAMAFDNFCKDTGYEESLATIKSWLTAEDLHTRRAASEGLRIWTSRLYFKENPEVAIHLLALLKNDYSEYVRKSCGNALRDISKKFPEKVLHEISKWGTSKNESQVKKLILKIKTTNFGLDFVFMARMLD</sequence>
<dbReference type="HOGENOM" id="CLU_115839_0_0_9"/>
<evidence type="ECO:0000313" key="2">
    <source>
        <dbReference type="Proteomes" id="UP000000212"/>
    </source>
</evidence>
<organism evidence="1 2">
    <name type="scientific">Carnobacterium maltaromaticum LMA28</name>
    <dbReference type="NCBI Taxonomy" id="1234679"/>
    <lineage>
        <taxon>Bacteria</taxon>
        <taxon>Bacillati</taxon>
        <taxon>Bacillota</taxon>
        <taxon>Bacilli</taxon>
        <taxon>Lactobacillales</taxon>
        <taxon>Carnobacteriaceae</taxon>
        <taxon>Carnobacterium</taxon>
    </lineage>
</organism>
<dbReference type="AlphaFoldDB" id="K8E6C4"/>
<dbReference type="OrthoDB" id="9797162at2"/>
<dbReference type="Gene3D" id="1.10.1240.70">
    <property type="match status" value="1"/>
</dbReference>
<dbReference type="InterPro" id="IPR016024">
    <property type="entry name" value="ARM-type_fold"/>
</dbReference>
<protein>
    <recommendedName>
        <fullName evidence="3">HEAT repeat family protein</fullName>
    </recommendedName>
</protein>
<name>K8E6C4_CARML</name>
<dbReference type="eggNOG" id="COG4335">
    <property type="taxonomic scope" value="Bacteria"/>
</dbReference>
<evidence type="ECO:0000313" key="1">
    <source>
        <dbReference type="EMBL" id="CCO12329.2"/>
    </source>
</evidence>
<dbReference type="Gene3D" id="1.25.40.290">
    <property type="entry name" value="ARM repeat domains"/>
    <property type="match status" value="1"/>
</dbReference>
<dbReference type="Proteomes" id="UP000000212">
    <property type="component" value="Chromosome"/>
</dbReference>
<proteinExistence type="predicted"/>
<dbReference type="RefSeq" id="WP_015077349.1">
    <property type="nucleotide sequence ID" value="NC_019425.2"/>
</dbReference>
<gene>
    <name evidence="1" type="ORF">BN424_2908</name>
</gene>
<dbReference type="EMBL" id="HE999757">
    <property type="protein sequence ID" value="CCO12329.2"/>
    <property type="molecule type" value="Genomic_DNA"/>
</dbReference>
<keyword evidence="2" id="KW-1185">Reference proteome</keyword>